<sequence length="261" mass="27171">MQMKHLAAAALAAAALAGGCAPASAATPAAKPAIDIMGIKFGMTPADVRQLIGAHKDMFPNAAIQQGQYRMPGGKTFVADMTVTSHSDPRNFADDISQTIFIQYTSPASGNKVVAVNREATFPSDAKDLGKAPGVHDLFAAMLSQYGTPDGFTIGAVDWTGANPAHKLADNIYTLQSGCISGAFNAVPSQLYNGSKDCPQVLQITMSANNSFGGHVQFLSELMLDAGSIYSDIARERAAAASQQAKTVSHANQQPAAKPSL</sequence>
<evidence type="ECO:0000313" key="4">
    <source>
        <dbReference type="Proteomes" id="UP000000245"/>
    </source>
</evidence>
<dbReference type="STRING" id="349163.Acry_1371"/>
<evidence type="ECO:0008006" key="5">
    <source>
        <dbReference type="Google" id="ProtNLM"/>
    </source>
</evidence>
<dbReference type="AlphaFoldDB" id="A5FYA0"/>
<keyword evidence="4" id="KW-1185">Reference proteome</keyword>
<feature type="compositionally biased region" description="Polar residues" evidence="1">
    <location>
        <begin position="246"/>
        <end position="255"/>
    </location>
</feature>
<dbReference type="KEGG" id="acr:Acry_1371"/>
<protein>
    <recommendedName>
        <fullName evidence="5">Lipoprotein</fullName>
    </recommendedName>
</protein>
<evidence type="ECO:0000256" key="2">
    <source>
        <dbReference type="SAM" id="SignalP"/>
    </source>
</evidence>
<reference evidence="3 4" key="1">
    <citation type="submission" date="2007-05" db="EMBL/GenBank/DDBJ databases">
        <title>Complete sequence of chromosome of Acidiphilium cryptum JF-5.</title>
        <authorList>
            <consortium name="US DOE Joint Genome Institute"/>
            <person name="Copeland A."/>
            <person name="Lucas S."/>
            <person name="Lapidus A."/>
            <person name="Barry K."/>
            <person name="Detter J.C."/>
            <person name="Glavina del Rio T."/>
            <person name="Hammon N."/>
            <person name="Israni S."/>
            <person name="Dalin E."/>
            <person name="Tice H."/>
            <person name="Pitluck S."/>
            <person name="Sims D."/>
            <person name="Brettin T."/>
            <person name="Bruce D."/>
            <person name="Han C."/>
            <person name="Schmutz J."/>
            <person name="Larimer F."/>
            <person name="Land M."/>
            <person name="Hauser L."/>
            <person name="Kyrpides N."/>
            <person name="Kim E."/>
            <person name="Magnuson T."/>
            <person name="Richardson P."/>
        </authorList>
    </citation>
    <scope>NUCLEOTIDE SEQUENCE [LARGE SCALE GENOMIC DNA]</scope>
    <source>
        <strain evidence="3 4">JF-5</strain>
    </source>
</reference>
<evidence type="ECO:0000313" key="3">
    <source>
        <dbReference type="EMBL" id="ABQ30582.1"/>
    </source>
</evidence>
<accession>A5FYA0</accession>
<dbReference type="HOGENOM" id="CLU_093047_0_0_5"/>
<dbReference type="EMBL" id="CP000697">
    <property type="protein sequence ID" value="ABQ30582.1"/>
    <property type="molecule type" value="Genomic_DNA"/>
</dbReference>
<dbReference type="PROSITE" id="PS51257">
    <property type="entry name" value="PROKAR_LIPOPROTEIN"/>
    <property type="match status" value="1"/>
</dbReference>
<dbReference type="Proteomes" id="UP000000245">
    <property type="component" value="Chromosome"/>
</dbReference>
<organism evidence="3 4">
    <name type="scientific">Acidiphilium cryptum (strain JF-5)</name>
    <dbReference type="NCBI Taxonomy" id="349163"/>
    <lineage>
        <taxon>Bacteria</taxon>
        <taxon>Pseudomonadati</taxon>
        <taxon>Pseudomonadota</taxon>
        <taxon>Alphaproteobacteria</taxon>
        <taxon>Acetobacterales</taxon>
        <taxon>Acidocellaceae</taxon>
        <taxon>Acidiphilium</taxon>
    </lineage>
</organism>
<name>A5FYA0_ACICJ</name>
<feature type="region of interest" description="Disordered" evidence="1">
    <location>
        <begin position="241"/>
        <end position="261"/>
    </location>
</feature>
<gene>
    <name evidence="3" type="ordered locus">Acry_1371</name>
</gene>
<dbReference type="RefSeq" id="WP_011942195.1">
    <property type="nucleotide sequence ID" value="NC_009484.1"/>
</dbReference>
<proteinExistence type="predicted"/>
<evidence type="ECO:0000256" key="1">
    <source>
        <dbReference type="SAM" id="MobiDB-lite"/>
    </source>
</evidence>
<feature type="chain" id="PRO_5005660028" description="Lipoprotein" evidence="2">
    <location>
        <begin position="26"/>
        <end position="261"/>
    </location>
</feature>
<feature type="signal peptide" evidence="2">
    <location>
        <begin position="1"/>
        <end position="25"/>
    </location>
</feature>
<keyword evidence="2" id="KW-0732">Signal</keyword>